<dbReference type="Proteomes" id="UP001153404">
    <property type="component" value="Unassembled WGS sequence"/>
</dbReference>
<organism evidence="1 2">
    <name type="scientific">Cohnella rhizosphaerae</name>
    <dbReference type="NCBI Taxonomy" id="1457232"/>
    <lineage>
        <taxon>Bacteria</taxon>
        <taxon>Bacillati</taxon>
        <taxon>Bacillota</taxon>
        <taxon>Bacilli</taxon>
        <taxon>Bacillales</taxon>
        <taxon>Paenibacillaceae</taxon>
        <taxon>Cohnella</taxon>
    </lineage>
</organism>
<gene>
    <name evidence="1" type="ORF">OMP40_04735</name>
</gene>
<evidence type="ECO:0000313" key="1">
    <source>
        <dbReference type="EMBL" id="MDG0808771.1"/>
    </source>
</evidence>
<name>A0A9X4KRA5_9BACL</name>
<sequence>MQQLSSRLTSTQVAYIQAQEGLDDLGFNLGGNWDYKNGSLDRALDREHKVWLRLPFEVERGELDAEGEKTDAIIRFGQPYVLRHEYEEGLDQDAQPRTLGGFFDQFAAPSNPDAAIDESWIGEAKRILEQAEERFLN</sequence>
<evidence type="ECO:0000313" key="2">
    <source>
        <dbReference type="Proteomes" id="UP001153404"/>
    </source>
</evidence>
<proteinExistence type="predicted"/>
<accession>A0A9X4KRA5</accession>
<dbReference type="InterPro" id="IPR036491">
    <property type="entry name" value="YugN-like_sf"/>
</dbReference>
<protein>
    <submittedName>
        <fullName evidence="1">YugN-like family protein</fullName>
    </submittedName>
</protein>
<dbReference type="Gene3D" id="3.30.310.100">
    <property type="entry name" value="YugN-like"/>
    <property type="match status" value="1"/>
</dbReference>
<comment type="caution">
    <text evidence="1">The sequence shown here is derived from an EMBL/GenBank/DDBJ whole genome shotgun (WGS) entry which is preliminary data.</text>
</comment>
<dbReference type="InterPro" id="IPR014967">
    <property type="entry name" value="Uncharacterised_YugN-like"/>
</dbReference>
<reference evidence="1" key="1">
    <citation type="submission" date="2022-10" db="EMBL/GenBank/DDBJ databases">
        <title>Comparative genomic analysis of Cohnella hashimotonis sp. nov., isolated from the International Space Station.</title>
        <authorList>
            <person name="Simpson A."/>
            <person name="Venkateswaran K."/>
        </authorList>
    </citation>
    <scope>NUCLEOTIDE SEQUENCE</scope>
    <source>
        <strain evidence="1">DSM 28161</strain>
    </source>
</reference>
<keyword evidence="2" id="KW-1185">Reference proteome</keyword>
<dbReference type="Pfam" id="PF08868">
    <property type="entry name" value="YugN"/>
    <property type="match status" value="1"/>
</dbReference>
<dbReference type="SUPFAM" id="SSF160755">
    <property type="entry name" value="YugN-like"/>
    <property type="match status" value="1"/>
</dbReference>
<dbReference type="AlphaFoldDB" id="A0A9X4KRA5"/>
<dbReference type="RefSeq" id="WP_277529580.1">
    <property type="nucleotide sequence ID" value="NZ_JAPDIA010000002.1"/>
</dbReference>
<dbReference type="EMBL" id="JAPDIA010000002">
    <property type="protein sequence ID" value="MDG0808771.1"/>
    <property type="molecule type" value="Genomic_DNA"/>
</dbReference>